<protein>
    <recommendedName>
        <fullName evidence="2">DUF305 domain-containing protein</fullName>
    </recommendedName>
</protein>
<dbReference type="Proteomes" id="UP000245916">
    <property type="component" value="Unassembled WGS sequence"/>
</dbReference>
<feature type="domain" description="DUF305" evidence="2">
    <location>
        <begin position="5"/>
        <end position="104"/>
    </location>
</feature>
<accession>A0A2U2J640</accession>
<sequence length="171" mass="18230">MTSEMQRKEIAELEALLPAGSSQTSAGRENPYAQAVSQMHERMMAATGANPSETWMRKMIEHHRGGAEMSNVLLGLGGDPRVLEKARMTAQKQTQEANELEQMLQGGGVPAPATSNDAPAPTTPAREPQAKTQPEAKAETETPKAPAKTPEAPPADPHAGHDMGNMSNMSH</sequence>
<evidence type="ECO:0000313" key="3">
    <source>
        <dbReference type="EMBL" id="PWG03813.1"/>
    </source>
</evidence>
<evidence type="ECO:0000259" key="2">
    <source>
        <dbReference type="Pfam" id="PF03713"/>
    </source>
</evidence>
<dbReference type="InterPro" id="IPR005183">
    <property type="entry name" value="DUF305_CopM-like"/>
</dbReference>
<dbReference type="Pfam" id="PF03713">
    <property type="entry name" value="DUF305"/>
    <property type="match status" value="1"/>
</dbReference>
<dbReference type="InterPro" id="IPR012347">
    <property type="entry name" value="Ferritin-like"/>
</dbReference>
<gene>
    <name evidence="3" type="ORF">DF286_03185</name>
</gene>
<proteinExistence type="predicted"/>
<organism evidence="3 4">
    <name type="scientific">Allosphingosinicella humi</name>
    <dbReference type="NCBI Taxonomy" id="2068657"/>
    <lineage>
        <taxon>Bacteria</taxon>
        <taxon>Pseudomonadati</taxon>
        <taxon>Pseudomonadota</taxon>
        <taxon>Alphaproteobacteria</taxon>
        <taxon>Sphingomonadales</taxon>
        <taxon>Sphingomonadaceae</taxon>
        <taxon>Allosphingosinicella</taxon>
    </lineage>
</organism>
<dbReference type="AlphaFoldDB" id="A0A2U2J640"/>
<comment type="caution">
    <text evidence="3">The sequence shown here is derived from an EMBL/GenBank/DDBJ whole genome shotgun (WGS) entry which is preliminary data.</text>
</comment>
<dbReference type="Gene3D" id="1.20.1260.10">
    <property type="match status" value="1"/>
</dbReference>
<name>A0A2U2J640_9SPHN</name>
<evidence type="ECO:0000256" key="1">
    <source>
        <dbReference type="SAM" id="MobiDB-lite"/>
    </source>
</evidence>
<reference evidence="3 4" key="1">
    <citation type="submission" date="2018-05" db="EMBL/GenBank/DDBJ databases">
        <title>Genome of Sphingosinicella humi QZX222.</title>
        <authorList>
            <person name="Qiao Z."/>
            <person name="Wang G."/>
        </authorList>
    </citation>
    <scope>NUCLEOTIDE SEQUENCE [LARGE SCALE GENOMIC DNA]</scope>
    <source>
        <strain evidence="3 4">QZX222</strain>
    </source>
</reference>
<dbReference type="EMBL" id="QFFF01000001">
    <property type="protein sequence ID" value="PWG03813.1"/>
    <property type="molecule type" value="Genomic_DNA"/>
</dbReference>
<evidence type="ECO:0000313" key="4">
    <source>
        <dbReference type="Proteomes" id="UP000245916"/>
    </source>
</evidence>
<feature type="region of interest" description="Disordered" evidence="1">
    <location>
        <begin position="87"/>
        <end position="171"/>
    </location>
</feature>
<keyword evidence="4" id="KW-1185">Reference proteome</keyword>